<keyword evidence="4" id="KW-0349">Heme</keyword>
<keyword evidence="9" id="KW-0408">Iron</keyword>
<evidence type="ECO:0000256" key="6">
    <source>
        <dbReference type="ARBA" id="ARBA00022723"/>
    </source>
</evidence>
<accession>A0AAD2FRN7</accession>
<evidence type="ECO:0000259" key="12">
    <source>
        <dbReference type="PROSITE" id="PS50939"/>
    </source>
</evidence>
<keyword evidence="6" id="KW-0479">Metal-binding</keyword>
<dbReference type="GO" id="GO:0016020">
    <property type="term" value="C:membrane"/>
    <property type="evidence" value="ECO:0007669"/>
    <property type="project" value="UniProtKB-SubCell"/>
</dbReference>
<dbReference type="PANTHER" id="PTHR15422">
    <property type="entry name" value="OS05G0565100 PROTEIN"/>
    <property type="match status" value="1"/>
</dbReference>
<proteinExistence type="predicted"/>
<evidence type="ECO:0000256" key="1">
    <source>
        <dbReference type="ARBA" id="ARBA00001970"/>
    </source>
</evidence>
<dbReference type="InterPro" id="IPR006593">
    <property type="entry name" value="Cyt_b561/ferric_Rdtase_TM"/>
</dbReference>
<evidence type="ECO:0000256" key="2">
    <source>
        <dbReference type="ARBA" id="ARBA00004141"/>
    </source>
</evidence>
<name>A0AAD2FRN7_9STRA</name>
<dbReference type="AlphaFoldDB" id="A0AAD2FRN7"/>
<dbReference type="PROSITE" id="PS50939">
    <property type="entry name" value="CYTOCHROME_B561"/>
    <property type="match status" value="1"/>
</dbReference>
<evidence type="ECO:0000313" key="13">
    <source>
        <dbReference type="EMBL" id="CAJ1950684.1"/>
    </source>
</evidence>
<evidence type="ECO:0000256" key="10">
    <source>
        <dbReference type="ARBA" id="ARBA00023136"/>
    </source>
</evidence>
<feature type="transmembrane region" description="Helical" evidence="11">
    <location>
        <begin position="42"/>
        <end position="60"/>
    </location>
</feature>
<keyword evidence="8 11" id="KW-1133">Transmembrane helix</keyword>
<evidence type="ECO:0000256" key="3">
    <source>
        <dbReference type="ARBA" id="ARBA00022448"/>
    </source>
</evidence>
<reference evidence="13" key="1">
    <citation type="submission" date="2023-08" db="EMBL/GenBank/DDBJ databases">
        <authorList>
            <person name="Audoor S."/>
            <person name="Bilcke G."/>
        </authorList>
    </citation>
    <scope>NUCLEOTIDE SEQUENCE</scope>
</reference>
<feature type="transmembrane region" description="Helical" evidence="11">
    <location>
        <begin position="72"/>
        <end position="92"/>
    </location>
</feature>
<feature type="transmembrane region" description="Helical" evidence="11">
    <location>
        <begin position="148"/>
        <end position="166"/>
    </location>
</feature>
<dbReference type="Gene3D" id="1.20.120.1770">
    <property type="match status" value="1"/>
</dbReference>
<dbReference type="InterPro" id="IPR045150">
    <property type="entry name" value="CYB561D1/2"/>
</dbReference>
<evidence type="ECO:0000256" key="11">
    <source>
        <dbReference type="SAM" id="Phobius"/>
    </source>
</evidence>
<dbReference type="Proteomes" id="UP001295423">
    <property type="component" value="Unassembled WGS sequence"/>
</dbReference>
<protein>
    <recommendedName>
        <fullName evidence="12">Cytochrome b561 domain-containing protein</fullName>
    </recommendedName>
</protein>
<evidence type="ECO:0000256" key="4">
    <source>
        <dbReference type="ARBA" id="ARBA00022617"/>
    </source>
</evidence>
<dbReference type="EMBL" id="CAKOGP040001770">
    <property type="protein sequence ID" value="CAJ1950684.1"/>
    <property type="molecule type" value="Genomic_DNA"/>
</dbReference>
<evidence type="ECO:0000313" key="14">
    <source>
        <dbReference type="Proteomes" id="UP001295423"/>
    </source>
</evidence>
<keyword evidence="3" id="KW-0813">Transport</keyword>
<dbReference type="GO" id="GO:0140575">
    <property type="term" value="F:transmembrane monodehydroascorbate reductase activity"/>
    <property type="evidence" value="ECO:0007669"/>
    <property type="project" value="InterPro"/>
</dbReference>
<organism evidence="13 14">
    <name type="scientific">Cylindrotheca closterium</name>
    <dbReference type="NCBI Taxonomy" id="2856"/>
    <lineage>
        <taxon>Eukaryota</taxon>
        <taxon>Sar</taxon>
        <taxon>Stramenopiles</taxon>
        <taxon>Ochrophyta</taxon>
        <taxon>Bacillariophyta</taxon>
        <taxon>Bacillariophyceae</taxon>
        <taxon>Bacillariophycidae</taxon>
        <taxon>Bacillariales</taxon>
        <taxon>Bacillariaceae</taxon>
        <taxon>Cylindrotheca</taxon>
    </lineage>
</organism>
<dbReference type="GO" id="GO:0046872">
    <property type="term" value="F:metal ion binding"/>
    <property type="evidence" value="ECO:0007669"/>
    <property type="project" value="UniProtKB-KW"/>
</dbReference>
<evidence type="ECO:0000256" key="9">
    <source>
        <dbReference type="ARBA" id="ARBA00023004"/>
    </source>
</evidence>
<keyword evidence="14" id="KW-1185">Reference proteome</keyword>
<comment type="cofactor">
    <cofactor evidence="1">
        <name>heme b</name>
        <dbReference type="ChEBI" id="CHEBI:60344"/>
    </cofactor>
</comment>
<dbReference type="Pfam" id="PF03188">
    <property type="entry name" value="Cytochrom_B561"/>
    <property type="match status" value="1"/>
</dbReference>
<keyword evidence="7" id="KW-0249">Electron transport</keyword>
<comment type="subcellular location">
    <subcellularLocation>
        <location evidence="2">Membrane</location>
        <topology evidence="2">Multi-pass membrane protein</topology>
    </subcellularLocation>
</comment>
<feature type="transmembrane region" description="Helical" evidence="11">
    <location>
        <begin position="107"/>
        <end position="128"/>
    </location>
</feature>
<comment type="caution">
    <text evidence="13">The sequence shown here is derived from an EMBL/GenBank/DDBJ whole genome shotgun (WGS) entry which is preliminary data.</text>
</comment>
<dbReference type="CDD" id="cd08761">
    <property type="entry name" value="Cyt_b561_CYB561D2_like"/>
    <property type="match status" value="1"/>
</dbReference>
<gene>
    <name evidence="13" type="ORF">CYCCA115_LOCUS12705</name>
</gene>
<evidence type="ECO:0000256" key="8">
    <source>
        <dbReference type="ARBA" id="ARBA00022989"/>
    </source>
</evidence>
<dbReference type="SMART" id="SM00665">
    <property type="entry name" value="B561"/>
    <property type="match status" value="1"/>
</dbReference>
<evidence type="ECO:0000256" key="7">
    <source>
        <dbReference type="ARBA" id="ARBA00022982"/>
    </source>
</evidence>
<feature type="transmembrane region" description="Helical" evidence="11">
    <location>
        <begin position="12"/>
        <end position="30"/>
    </location>
</feature>
<feature type="domain" description="Cytochrome b561" evidence="12">
    <location>
        <begin position="5"/>
        <end position="191"/>
    </location>
</feature>
<keyword evidence="5 11" id="KW-0812">Transmembrane</keyword>
<sequence>MAGPIMSKSKHQNISIAYLVYALLIGRYIATQPKGDWSFFSWHPFLMICGFMGAMGIAAATKKKGGYTNTKYHGYLSSAGFVLACAGMYIIYRNKDLHERPHFTSTHAWMGIATMVCAFLPAVFGVVFLHPDFGMDKTNKTYRFAHKWCSRTAIVGAYVTGYWGLAKMTQDPLVLATYALPLMVLTPFTLL</sequence>
<keyword evidence="10 11" id="KW-0472">Membrane</keyword>
<evidence type="ECO:0000256" key="5">
    <source>
        <dbReference type="ARBA" id="ARBA00022692"/>
    </source>
</evidence>
<dbReference type="PANTHER" id="PTHR15422:SF45">
    <property type="entry name" value="CYTOCHROME B561 DOMAIN-CONTAINING PROTEIN"/>
    <property type="match status" value="1"/>
</dbReference>